<accession>A0A2J8SPF5</accession>
<feature type="non-terminal residue" evidence="1">
    <location>
        <position position="1"/>
    </location>
</feature>
<comment type="caution">
    <text evidence="1">The sequence shown here is derived from an EMBL/GenBank/DDBJ whole genome shotgun (WGS) entry which is preliminary data.</text>
</comment>
<organism evidence="1">
    <name type="scientific">Pongo abelii</name>
    <name type="common">Sumatran orangutan</name>
    <name type="synonym">Pongo pygmaeus abelii</name>
    <dbReference type="NCBI Taxonomy" id="9601"/>
    <lineage>
        <taxon>Eukaryota</taxon>
        <taxon>Metazoa</taxon>
        <taxon>Chordata</taxon>
        <taxon>Craniata</taxon>
        <taxon>Vertebrata</taxon>
        <taxon>Euteleostomi</taxon>
        <taxon>Mammalia</taxon>
        <taxon>Eutheria</taxon>
        <taxon>Euarchontoglires</taxon>
        <taxon>Primates</taxon>
        <taxon>Haplorrhini</taxon>
        <taxon>Catarrhini</taxon>
        <taxon>Hominidae</taxon>
        <taxon>Pongo</taxon>
    </lineage>
</organism>
<reference evidence="1" key="1">
    <citation type="submission" date="2017-12" db="EMBL/GenBank/DDBJ databases">
        <title>High-resolution comparative analysis of great ape genomes.</title>
        <authorList>
            <person name="Pollen A."/>
            <person name="Hastie A."/>
            <person name="Hormozdiari F."/>
            <person name="Dougherty M."/>
            <person name="Liu R."/>
            <person name="Chaisson M."/>
            <person name="Hoppe E."/>
            <person name="Hill C."/>
            <person name="Pang A."/>
            <person name="Hillier L."/>
            <person name="Baker C."/>
            <person name="Armstrong J."/>
            <person name="Shendure J."/>
            <person name="Paten B."/>
            <person name="Wilson R."/>
            <person name="Chao H."/>
            <person name="Schneider V."/>
            <person name="Ventura M."/>
            <person name="Kronenberg Z."/>
            <person name="Murali S."/>
            <person name="Gordon D."/>
            <person name="Cantsilieris S."/>
            <person name="Munson K."/>
            <person name="Nelson B."/>
            <person name="Raja A."/>
            <person name="Underwood J."/>
            <person name="Diekhans M."/>
            <person name="Fiddes I."/>
            <person name="Haussler D."/>
            <person name="Eichler E."/>
        </authorList>
    </citation>
    <scope>NUCLEOTIDE SEQUENCE [LARGE SCALE GENOMIC DNA]</scope>
    <source>
        <strain evidence="1">Susie</strain>
    </source>
</reference>
<sequence>RYDYLEFTDARGRKTRYDTKVGTDKWPKKVTFKAGPRLQFLFHSDSSHNEWGYKFTVTAYGLPDVAVSWGLDLQLLVSRLMGRLASQCMALKSVHQLGSNMVVPQAKMALVLSSPLWKPVFRHQVCPELELEASWPTHPHRTNKEGEV</sequence>
<protein>
    <submittedName>
        <fullName evidence="1">ZZEF1 isoform 11</fullName>
    </submittedName>
</protein>
<dbReference type="AlphaFoldDB" id="A0A2J8SPF5"/>
<dbReference type="InterPro" id="IPR040099">
    <property type="entry name" value="ZZEF1"/>
</dbReference>
<dbReference type="EMBL" id="NDHI03003557">
    <property type="protein sequence ID" value="PNJ22661.1"/>
    <property type="molecule type" value="Genomic_DNA"/>
</dbReference>
<evidence type="ECO:0000313" key="1">
    <source>
        <dbReference type="EMBL" id="PNJ22661.1"/>
    </source>
</evidence>
<name>A0A2J8SPF5_PONAB</name>
<proteinExistence type="predicted"/>
<dbReference type="PANTHER" id="PTHR22772:SF4">
    <property type="entry name" value="ZINC FINGER ZZ-TYPE AND EF-HAND DOMAIN-CONTAINING PROTEIN 1"/>
    <property type="match status" value="1"/>
</dbReference>
<gene>
    <name evidence="1" type="ORF">CR201_G0041506</name>
</gene>
<dbReference type="PANTHER" id="PTHR22772">
    <property type="entry name" value="NOVEL ZZ TYPE ZINC FINGER DOMAIN CONTAINING PROTEIN"/>
    <property type="match status" value="1"/>
</dbReference>